<dbReference type="CDD" id="cd07890">
    <property type="entry name" value="CYTH-like_AC_IV-like"/>
    <property type="match status" value="1"/>
</dbReference>
<dbReference type="AlphaFoldDB" id="A0A7Y2E6D9"/>
<dbReference type="PROSITE" id="PS51707">
    <property type="entry name" value="CYTH"/>
    <property type="match status" value="1"/>
</dbReference>
<dbReference type="InterPro" id="IPR023577">
    <property type="entry name" value="CYTH_domain"/>
</dbReference>
<gene>
    <name evidence="2" type="ORF">HKN21_04565</name>
</gene>
<comment type="caution">
    <text evidence="2">The sequence shown here is derived from an EMBL/GenBank/DDBJ whole genome shotgun (WGS) entry which is preliminary data.</text>
</comment>
<dbReference type="SMART" id="SM01118">
    <property type="entry name" value="CYTH"/>
    <property type="match status" value="1"/>
</dbReference>
<dbReference type="Gene3D" id="2.40.320.10">
    <property type="entry name" value="Hypothetical Protein Pfu-838710-001"/>
    <property type="match status" value="1"/>
</dbReference>
<proteinExistence type="predicted"/>
<protein>
    <submittedName>
        <fullName evidence="2">Class IV adenylate cyclase</fullName>
    </submittedName>
</protein>
<dbReference type="Pfam" id="PF01928">
    <property type="entry name" value="CYTH"/>
    <property type="match status" value="1"/>
</dbReference>
<reference evidence="2 3" key="1">
    <citation type="submission" date="2020-03" db="EMBL/GenBank/DDBJ databases">
        <title>Metabolic flexibility allows generalist bacteria to become dominant in a frequently disturbed ecosystem.</title>
        <authorList>
            <person name="Chen Y.-J."/>
            <person name="Leung P.M."/>
            <person name="Bay S.K."/>
            <person name="Hugenholtz P."/>
            <person name="Kessler A.J."/>
            <person name="Shelley G."/>
            <person name="Waite D.W."/>
            <person name="Cook P.L."/>
            <person name="Greening C."/>
        </authorList>
    </citation>
    <scope>NUCLEOTIDE SEQUENCE [LARGE SCALE GENOMIC DNA]</scope>
    <source>
        <strain evidence="2">SS_bin_28</strain>
    </source>
</reference>
<evidence type="ECO:0000313" key="2">
    <source>
        <dbReference type="EMBL" id="NNF06011.1"/>
    </source>
</evidence>
<organism evidence="2 3">
    <name type="scientific">Eiseniibacteriota bacterium</name>
    <dbReference type="NCBI Taxonomy" id="2212470"/>
    <lineage>
        <taxon>Bacteria</taxon>
        <taxon>Candidatus Eiseniibacteriota</taxon>
    </lineage>
</organism>
<evidence type="ECO:0000259" key="1">
    <source>
        <dbReference type="PROSITE" id="PS51707"/>
    </source>
</evidence>
<dbReference type="InterPro" id="IPR033469">
    <property type="entry name" value="CYTH-like_dom_sf"/>
</dbReference>
<dbReference type="PANTHER" id="PTHR21028">
    <property type="entry name" value="SI:CH211-156B7.4"/>
    <property type="match status" value="1"/>
</dbReference>
<evidence type="ECO:0000313" key="3">
    <source>
        <dbReference type="Proteomes" id="UP000547674"/>
    </source>
</evidence>
<sequence>MQNIEIKTSLPNPEATLNLITQLGAKPTWVHQQRDVFFNVPAGYLKLRCVEGRPAELIAYQREPGTKPRPSDYDIARCEDGVALETALTRSLGIRGIVQKERQLYLWQHTRIHVDQVRDLGTFLELETVVKGISIAEARAETDQVIAALALDSDLFLDRPYLELLDRENSGVVSPSNLRQNS</sequence>
<dbReference type="InterPro" id="IPR008173">
    <property type="entry name" value="Adenylyl_cyclase_CyaB"/>
</dbReference>
<name>A0A7Y2E6D9_UNCEI</name>
<dbReference type="SUPFAM" id="SSF55154">
    <property type="entry name" value="CYTH-like phosphatases"/>
    <property type="match status" value="1"/>
</dbReference>
<dbReference type="PANTHER" id="PTHR21028:SF2">
    <property type="entry name" value="CYTH DOMAIN-CONTAINING PROTEIN"/>
    <property type="match status" value="1"/>
</dbReference>
<dbReference type="Proteomes" id="UP000547674">
    <property type="component" value="Unassembled WGS sequence"/>
</dbReference>
<feature type="domain" description="CYTH" evidence="1">
    <location>
        <begin position="1"/>
        <end position="167"/>
    </location>
</feature>
<dbReference type="EMBL" id="JABDJR010000168">
    <property type="protein sequence ID" value="NNF06011.1"/>
    <property type="molecule type" value="Genomic_DNA"/>
</dbReference>
<accession>A0A7Y2E6D9</accession>